<dbReference type="AlphaFoldDB" id="A0A9X2NAN6"/>
<evidence type="ECO:0000259" key="1">
    <source>
        <dbReference type="Pfam" id="PF13349"/>
    </source>
</evidence>
<evidence type="ECO:0000313" key="3">
    <source>
        <dbReference type="Proteomes" id="UP001144096"/>
    </source>
</evidence>
<dbReference type="RefSeq" id="WP_257921757.1">
    <property type="nucleotide sequence ID" value="NZ_JAMXQV010000009.1"/>
</dbReference>
<dbReference type="EMBL" id="JAMXQV010000009">
    <property type="protein sequence ID" value="MCR6485144.1"/>
    <property type="molecule type" value="Genomic_DNA"/>
</dbReference>
<name>A0A9X2NAN6_9PSEU</name>
<gene>
    <name evidence="2" type="ORF">M8542_20145</name>
</gene>
<dbReference type="InterPro" id="IPR025164">
    <property type="entry name" value="Toastrack_DUF4097"/>
</dbReference>
<keyword evidence="3" id="KW-1185">Reference proteome</keyword>
<reference evidence="2" key="1">
    <citation type="submission" date="2022-06" db="EMBL/GenBank/DDBJ databases">
        <title>Amycolatopsis iheyaensis sp. nov., a new species of the genus Amycolatopsis isolated from soil in Iheya island, Japan.</title>
        <authorList>
            <person name="Ngamcharungchit C."/>
            <person name="Kanto H."/>
            <person name="Take A."/>
            <person name="Intra B."/>
            <person name="Matsumoto A."/>
            <person name="Panbangred W."/>
            <person name="Inahashi Y."/>
        </authorList>
    </citation>
    <scope>NUCLEOTIDE SEQUENCE</scope>
    <source>
        <strain evidence="2">OK19-0408</strain>
    </source>
</reference>
<dbReference type="Pfam" id="PF13349">
    <property type="entry name" value="DUF4097"/>
    <property type="match status" value="1"/>
</dbReference>
<sequence length="221" mass="22302">MQTFATPAPITAVLDFAAGSVQLVAADRADTTVEVGPADAAKNRDVKAAEQTTVSYADGVLRIHTPQGKNPYFGPGGSVRITVGLPAGSRVEAKASAAELDGVGRLGDVTFDGAYRRIKLARAATVQLTATDGDVEVGHLEGAAQISTARGDIRITEAVRGDVVLSTQSGGITVGAAAGVSASLDAGTSYGRISNTLKNTGAAELTIRATTAQGDIAAHSL</sequence>
<protein>
    <submittedName>
        <fullName evidence="2">DUF4097 domain-containing protein</fullName>
    </submittedName>
</protein>
<organism evidence="2 3">
    <name type="scientific">Amycolatopsis iheyensis</name>
    <dbReference type="NCBI Taxonomy" id="2945988"/>
    <lineage>
        <taxon>Bacteria</taxon>
        <taxon>Bacillati</taxon>
        <taxon>Actinomycetota</taxon>
        <taxon>Actinomycetes</taxon>
        <taxon>Pseudonocardiales</taxon>
        <taxon>Pseudonocardiaceae</taxon>
        <taxon>Amycolatopsis</taxon>
    </lineage>
</organism>
<feature type="domain" description="DUF4097" evidence="1">
    <location>
        <begin position="15"/>
        <end position="217"/>
    </location>
</feature>
<proteinExistence type="predicted"/>
<comment type="caution">
    <text evidence="2">The sequence shown here is derived from an EMBL/GenBank/DDBJ whole genome shotgun (WGS) entry which is preliminary data.</text>
</comment>
<evidence type="ECO:0000313" key="2">
    <source>
        <dbReference type="EMBL" id="MCR6485144.1"/>
    </source>
</evidence>
<dbReference type="Proteomes" id="UP001144096">
    <property type="component" value="Unassembled WGS sequence"/>
</dbReference>
<accession>A0A9X2NAN6</accession>